<dbReference type="EMBL" id="CADCTP010000277">
    <property type="protein sequence ID" value="CAA9273146.1"/>
    <property type="molecule type" value="Genomic_DNA"/>
</dbReference>
<dbReference type="Pfam" id="PF25872">
    <property type="entry name" value="HTH_77"/>
    <property type="match status" value="1"/>
</dbReference>
<organism evidence="2">
    <name type="scientific">uncultured Mycobacteriales bacterium</name>
    <dbReference type="NCBI Taxonomy" id="581187"/>
    <lineage>
        <taxon>Bacteria</taxon>
        <taxon>Bacillati</taxon>
        <taxon>Actinomycetota</taxon>
        <taxon>Actinomycetes</taxon>
        <taxon>Mycobacteriales</taxon>
        <taxon>environmental samples</taxon>
    </lineage>
</organism>
<accession>A0A6J4J9K6</accession>
<protein>
    <recommendedName>
        <fullName evidence="1">HTH cro/C1-type domain-containing protein</fullName>
    </recommendedName>
</protein>
<dbReference type="AlphaFoldDB" id="A0A6J4J9K6"/>
<dbReference type="SUPFAM" id="SSF47413">
    <property type="entry name" value="lambda repressor-like DNA-binding domains"/>
    <property type="match status" value="1"/>
</dbReference>
<dbReference type="InterPro" id="IPR027417">
    <property type="entry name" value="P-loop_NTPase"/>
</dbReference>
<reference evidence="2" key="1">
    <citation type="submission" date="2020-02" db="EMBL/GenBank/DDBJ databases">
        <authorList>
            <person name="Meier V. D."/>
        </authorList>
    </citation>
    <scope>NUCLEOTIDE SEQUENCE</scope>
    <source>
        <strain evidence="2">AVDCRST_MAG41</strain>
    </source>
</reference>
<dbReference type="Pfam" id="PF01381">
    <property type="entry name" value="HTH_3"/>
    <property type="match status" value="1"/>
</dbReference>
<proteinExistence type="predicted"/>
<dbReference type="CDD" id="cd00093">
    <property type="entry name" value="HTH_XRE"/>
    <property type="match status" value="1"/>
</dbReference>
<feature type="domain" description="HTH cro/C1-type" evidence="1">
    <location>
        <begin position="2"/>
        <end position="55"/>
    </location>
</feature>
<dbReference type="SMART" id="SM00530">
    <property type="entry name" value="HTH_XRE"/>
    <property type="match status" value="1"/>
</dbReference>
<dbReference type="GO" id="GO:0003677">
    <property type="term" value="F:DNA binding"/>
    <property type="evidence" value="ECO:0007669"/>
    <property type="project" value="InterPro"/>
</dbReference>
<dbReference type="Gene3D" id="1.10.260.40">
    <property type="entry name" value="lambda repressor-like DNA-binding domains"/>
    <property type="match status" value="1"/>
</dbReference>
<gene>
    <name evidence="2" type="ORF">AVDCRST_MAG41-3025</name>
</gene>
<dbReference type="InterPro" id="IPR010982">
    <property type="entry name" value="Lambda_DNA-bd_dom_sf"/>
</dbReference>
<evidence type="ECO:0000259" key="1">
    <source>
        <dbReference type="PROSITE" id="PS50943"/>
    </source>
</evidence>
<dbReference type="PROSITE" id="PS50943">
    <property type="entry name" value="HTH_CROC1"/>
    <property type="match status" value="1"/>
</dbReference>
<dbReference type="Gene3D" id="3.40.50.300">
    <property type="entry name" value="P-loop containing nucleotide triphosphate hydrolases"/>
    <property type="match status" value="1"/>
</dbReference>
<dbReference type="SUPFAM" id="SSF52540">
    <property type="entry name" value="P-loop containing nucleoside triphosphate hydrolases"/>
    <property type="match status" value="1"/>
</dbReference>
<dbReference type="InterPro" id="IPR001387">
    <property type="entry name" value="Cro/C1-type_HTH"/>
</dbReference>
<dbReference type="PANTHER" id="PTHR47691:SF3">
    <property type="entry name" value="HTH-TYPE TRANSCRIPTIONAL REGULATOR RV0890C-RELATED"/>
    <property type="match status" value="1"/>
</dbReference>
<dbReference type="PANTHER" id="PTHR47691">
    <property type="entry name" value="REGULATOR-RELATED"/>
    <property type="match status" value="1"/>
</dbReference>
<name>A0A6J4J9K6_9ACTN</name>
<sequence>MALREGAGLTQEELAHRAGMSVRGLSNLERGQVTRPRVRSLEALADALGLDPGARRRLLAAYRPGGDGSVWLGQRAHLRDLVGRDTETAELRAALADRHLVTVTGPGGCGKTALALHVAAGLGGPVAVLSLAPLAAAEQIPAALAAVLQVGGGSAEAAVTAAATALDVPGQLLVVDNAEHLLAGVAALIVRLLGSCPELTVLVTSREPLGLSEELTLPLRPLPVPAGDADAGAAVQLFTRRAREALPAVDLSDAAAVRRICRRLDGLPLALELAAARVRALPVPVLADRLDDGGALLTAGTAGRTLDDTVDWSYRLLGPSERRALAQLSVFQIPFTAAAAEDVLSVDDDPVTVLARLVDRSLVQVDPGDGRRYVLLRTIRDYAARRLTGSGERVATEDRHLAHWLGRARALNAVTVFDARAAAARALADQLPDVEAAMAAGVLNDRGVEVVELAQLLIDCWNLVPGYPVRGECWLGHVDRLGDRCPPWLRALSRTSRGQLLAIVGDRRRSLAVLQQALGDADSLRPHQRLDLFAMVTLVELGQLDPRALTGAPQLVLPAPEVDDDIRAIAASTAAQVALYWGDTAAAAAALDLLAPLVRTSCRWLAATWHGLHALLAVHRADPARAEAELHAARRALAPTAGPARRSELSRISAEVLLALDRPDEVHELVRTELPALVREYPEMEQSFASIQVAMAEAMRRRGEPADAVPVLRAGLTAALATRSFRVGLPGVLGAAALAASLGDHAAAAELGAGWQRVRIALGLSVPVAFRLTAEAAGLAPLPPSGTPEGRGDEIEDLVVRAIAWCSR</sequence>
<evidence type="ECO:0000313" key="2">
    <source>
        <dbReference type="EMBL" id="CAA9273146.1"/>
    </source>
</evidence>
<dbReference type="InterPro" id="IPR058852">
    <property type="entry name" value="HTH_77"/>
</dbReference>